<name>A1ZJN8_MICM2</name>
<accession>A1ZJN8</accession>
<gene>
    <name evidence="2" type="ORF">M23134_01398</name>
</gene>
<evidence type="ECO:0000313" key="2">
    <source>
        <dbReference type="EMBL" id="EAY29342.1"/>
    </source>
</evidence>
<comment type="caution">
    <text evidence="2">The sequence shown here is derived from an EMBL/GenBank/DDBJ whole genome shotgun (WGS) entry which is preliminary data.</text>
</comment>
<keyword evidence="3" id="KW-1185">Reference proteome</keyword>
<dbReference type="EMBL" id="AAWS01000011">
    <property type="protein sequence ID" value="EAY29342.1"/>
    <property type="molecule type" value="Genomic_DNA"/>
</dbReference>
<feature type="region of interest" description="Disordered" evidence="1">
    <location>
        <begin position="51"/>
        <end position="71"/>
    </location>
</feature>
<dbReference type="Proteomes" id="UP000004095">
    <property type="component" value="Unassembled WGS sequence"/>
</dbReference>
<dbReference type="AlphaFoldDB" id="A1ZJN8"/>
<proteinExistence type="predicted"/>
<evidence type="ECO:0000256" key="1">
    <source>
        <dbReference type="SAM" id="MobiDB-lite"/>
    </source>
</evidence>
<feature type="compositionally biased region" description="Low complexity" evidence="1">
    <location>
        <begin position="55"/>
        <end position="64"/>
    </location>
</feature>
<evidence type="ECO:0000313" key="3">
    <source>
        <dbReference type="Proteomes" id="UP000004095"/>
    </source>
</evidence>
<protein>
    <submittedName>
        <fullName evidence="2">Uncharacterized protein</fullName>
    </submittedName>
</protein>
<organism evidence="2 3">
    <name type="scientific">Microscilla marina ATCC 23134</name>
    <dbReference type="NCBI Taxonomy" id="313606"/>
    <lineage>
        <taxon>Bacteria</taxon>
        <taxon>Pseudomonadati</taxon>
        <taxon>Bacteroidota</taxon>
        <taxon>Cytophagia</taxon>
        <taxon>Cytophagales</taxon>
        <taxon>Microscillaceae</taxon>
        <taxon>Microscilla</taxon>
    </lineage>
</organism>
<reference evidence="2 3" key="1">
    <citation type="submission" date="2007-01" db="EMBL/GenBank/DDBJ databases">
        <authorList>
            <person name="Haygood M."/>
            <person name="Podell S."/>
            <person name="Anderson C."/>
            <person name="Hopkinson B."/>
            <person name="Roe K."/>
            <person name="Barbeau K."/>
            <person name="Gaasterland T."/>
            <person name="Ferriera S."/>
            <person name="Johnson J."/>
            <person name="Kravitz S."/>
            <person name="Beeson K."/>
            <person name="Sutton G."/>
            <person name="Rogers Y.-H."/>
            <person name="Friedman R."/>
            <person name="Frazier M."/>
            <person name="Venter J.C."/>
        </authorList>
    </citation>
    <scope>NUCLEOTIDE SEQUENCE [LARGE SCALE GENOMIC DNA]</scope>
    <source>
        <strain evidence="2 3">ATCC 23134</strain>
    </source>
</reference>
<sequence length="71" mass="7794">MLVVAITLLILATLYAAASQGWWVASFRNATVIQAYQKEQRVYGSRGVYGKSGRLRNGSRSFRGGSRRGGK</sequence>